<evidence type="ECO:0000313" key="5">
    <source>
        <dbReference type="Proteomes" id="UP000012081"/>
    </source>
</evidence>
<dbReference type="Pfam" id="PF13180">
    <property type="entry name" value="PDZ_2"/>
    <property type="match status" value="1"/>
</dbReference>
<organism evidence="4 5">
    <name type="scientific">Brevibacillus borstelensis AK1</name>
    <dbReference type="NCBI Taxonomy" id="1300222"/>
    <lineage>
        <taxon>Bacteria</taxon>
        <taxon>Bacillati</taxon>
        <taxon>Bacillota</taxon>
        <taxon>Bacilli</taxon>
        <taxon>Bacillales</taxon>
        <taxon>Paenibacillaceae</taxon>
        <taxon>Brevibacillus</taxon>
    </lineage>
</organism>
<keyword evidence="1" id="KW-0645">Protease</keyword>
<evidence type="ECO:0000313" key="4">
    <source>
        <dbReference type="EMBL" id="EMT54320.1"/>
    </source>
</evidence>
<feature type="active site" evidence="1">
    <location>
        <position position="293"/>
    </location>
</feature>
<accession>M8EFR4</accession>
<dbReference type="Pfam" id="PF05362">
    <property type="entry name" value="Lon_C"/>
    <property type="match status" value="1"/>
</dbReference>
<comment type="caution">
    <text evidence="4">The sequence shown here is derived from an EMBL/GenBank/DDBJ whole genome shotgun (WGS) entry which is preliminary data.</text>
</comment>
<keyword evidence="5" id="KW-1185">Reference proteome</keyword>
<keyword evidence="1" id="KW-0378">Hydrolase</keyword>
<dbReference type="GO" id="GO:0006508">
    <property type="term" value="P:proteolysis"/>
    <property type="evidence" value="ECO:0007669"/>
    <property type="project" value="UniProtKB-KW"/>
</dbReference>
<dbReference type="GO" id="GO:0005524">
    <property type="term" value="F:ATP binding"/>
    <property type="evidence" value="ECO:0007669"/>
    <property type="project" value="InterPro"/>
</dbReference>
<evidence type="ECO:0000256" key="1">
    <source>
        <dbReference type="PROSITE-ProRule" id="PRU01122"/>
    </source>
</evidence>
<dbReference type="InterPro" id="IPR001478">
    <property type="entry name" value="PDZ"/>
</dbReference>
<dbReference type="InterPro" id="IPR008269">
    <property type="entry name" value="Lon_proteolytic"/>
</dbReference>
<keyword evidence="2" id="KW-0812">Transmembrane</keyword>
<dbReference type="GO" id="GO:0030163">
    <property type="term" value="P:protein catabolic process"/>
    <property type="evidence" value="ECO:0007669"/>
    <property type="project" value="InterPro"/>
</dbReference>
<dbReference type="AlphaFoldDB" id="M8EFR4"/>
<dbReference type="InterPro" id="IPR036034">
    <property type="entry name" value="PDZ_sf"/>
</dbReference>
<dbReference type="GeneID" id="89499321"/>
<keyword evidence="2" id="KW-1133">Transmembrane helix</keyword>
<comment type="similarity">
    <text evidence="1">Belongs to the peptidase S16 family.</text>
</comment>
<dbReference type="SUPFAM" id="SSF54211">
    <property type="entry name" value="Ribosomal protein S5 domain 2-like"/>
    <property type="match status" value="1"/>
</dbReference>
<name>M8EFR4_9BACL</name>
<evidence type="ECO:0000256" key="2">
    <source>
        <dbReference type="SAM" id="Phobius"/>
    </source>
</evidence>
<feature type="active site" evidence="1">
    <location>
        <position position="247"/>
    </location>
</feature>
<dbReference type="Gene3D" id="2.30.42.10">
    <property type="match status" value="1"/>
</dbReference>
<gene>
    <name evidence="4" type="ORF">I532_01900</name>
</gene>
<dbReference type="EC" id="3.4.21.53" evidence="1"/>
<dbReference type="Proteomes" id="UP000012081">
    <property type="component" value="Unassembled WGS sequence"/>
</dbReference>
<dbReference type="STRING" id="1300222.I532_01900"/>
<dbReference type="GO" id="GO:0004252">
    <property type="term" value="F:serine-type endopeptidase activity"/>
    <property type="evidence" value="ECO:0007669"/>
    <property type="project" value="UniProtKB-UniRule"/>
</dbReference>
<dbReference type="SUPFAM" id="SSF50156">
    <property type="entry name" value="PDZ domain-like"/>
    <property type="match status" value="1"/>
</dbReference>
<protein>
    <recommendedName>
        <fullName evidence="1">endopeptidase La</fullName>
        <ecNumber evidence="1">3.4.21.53</ecNumber>
    </recommendedName>
</protein>
<dbReference type="InterPro" id="IPR027065">
    <property type="entry name" value="Lon_Prtase"/>
</dbReference>
<dbReference type="GO" id="GO:0004176">
    <property type="term" value="F:ATP-dependent peptidase activity"/>
    <property type="evidence" value="ECO:0007669"/>
    <property type="project" value="UniProtKB-UniRule"/>
</dbReference>
<dbReference type="OrthoDB" id="2356897at2"/>
<dbReference type="PATRIC" id="fig|1300222.3.peg.385"/>
<dbReference type="PANTHER" id="PTHR10046">
    <property type="entry name" value="ATP DEPENDENT LON PROTEASE FAMILY MEMBER"/>
    <property type="match status" value="1"/>
</dbReference>
<feature type="transmembrane region" description="Helical" evidence="2">
    <location>
        <begin position="21"/>
        <end position="42"/>
    </location>
</feature>
<comment type="catalytic activity">
    <reaction evidence="1">
        <text>Hydrolysis of proteins in presence of ATP.</text>
        <dbReference type="EC" id="3.4.21.53"/>
    </reaction>
</comment>
<keyword evidence="2" id="KW-0472">Membrane</keyword>
<keyword evidence="1" id="KW-0720">Serine protease</keyword>
<dbReference type="InterPro" id="IPR014721">
    <property type="entry name" value="Ribsml_uS5_D2-typ_fold_subgr"/>
</dbReference>
<sequence length="355" mass="38855">MSEERITTHRSASGRNGFARWLMVVIPVALGLLFFVPTPYYVTRPGSAIELAPMIDVEGGEKDETGAFMLTTVRMGEANLAWYLYAQLSPDAELMEKELVVGKGESNEDFTRRELAVMDNSQKIAEAVAFRMAGYDVKVENQGVWVMGTVDNMPAKNVLKIGDVITSVDGKKMSRKEDLLGYLSEKRKGDSVEIEFTRDGKKQKQTLVLDQLPQSKNAGIGIRPEDKQEIIVPNRVTISSEGIGGPSAGLMMTLEIYDQLNTEMDLTRGYQIAGTGTISLDGTVGRIGGINHKIVAADKAGAEIFFAPQDDQGPISNYEEALATAKRIGTSMKVVPVRTVEDALVYLRSQPLKKS</sequence>
<feature type="domain" description="Lon proteolytic" evidence="3">
    <location>
        <begin position="239"/>
        <end position="350"/>
    </location>
</feature>
<dbReference type="EMBL" id="APBN01000001">
    <property type="protein sequence ID" value="EMT54320.1"/>
    <property type="molecule type" value="Genomic_DNA"/>
</dbReference>
<dbReference type="Gene3D" id="3.30.230.10">
    <property type="match status" value="1"/>
</dbReference>
<evidence type="ECO:0000259" key="3">
    <source>
        <dbReference type="PROSITE" id="PS51786"/>
    </source>
</evidence>
<dbReference type="PROSITE" id="PS51786">
    <property type="entry name" value="LON_PROTEOLYTIC"/>
    <property type="match status" value="1"/>
</dbReference>
<dbReference type="NCBIfam" id="NF041438">
    <property type="entry name" value="SepM_fam_S16"/>
    <property type="match status" value="1"/>
</dbReference>
<proteinExistence type="inferred from homology"/>
<reference evidence="4 5" key="1">
    <citation type="submission" date="2013-03" db="EMBL/GenBank/DDBJ databases">
        <title>Assembly of a new bacterial strain Brevibacillus borstelensis AK1.</title>
        <authorList>
            <person name="Rajan I."/>
            <person name="PoliReddy D."/>
            <person name="Sugumar T."/>
            <person name="Rathinam K."/>
            <person name="Alqarawi S."/>
            <person name="Khalil A.B."/>
            <person name="Sivakumar N."/>
        </authorList>
    </citation>
    <scope>NUCLEOTIDE SEQUENCE [LARGE SCALE GENOMIC DNA]</scope>
    <source>
        <strain evidence="4 5">AK1</strain>
    </source>
</reference>
<dbReference type="InterPro" id="IPR020568">
    <property type="entry name" value="Ribosomal_Su5_D2-typ_SF"/>
</dbReference>
<dbReference type="RefSeq" id="WP_003386045.1">
    <property type="nucleotide sequence ID" value="NZ_APBN01000001.1"/>
</dbReference>